<feature type="transmembrane region" description="Helical" evidence="7">
    <location>
        <begin position="174"/>
        <end position="195"/>
    </location>
</feature>
<feature type="transmembrane region" description="Helical" evidence="7">
    <location>
        <begin position="22"/>
        <end position="40"/>
    </location>
</feature>
<dbReference type="Proteomes" id="UP000825679">
    <property type="component" value="Chromosome"/>
</dbReference>
<keyword evidence="6 7" id="KW-0472">Membrane</keyword>
<dbReference type="PANTHER" id="PTHR30250:SF10">
    <property type="entry name" value="LIPOPOLYSACCHARIDE BIOSYNTHESIS PROTEIN WZXC"/>
    <property type="match status" value="1"/>
</dbReference>
<proteinExistence type="inferred from homology"/>
<keyword evidence="5 7" id="KW-1133">Transmembrane helix</keyword>
<keyword evidence="3" id="KW-1003">Cell membrane</keyword>
<dbReference type="EMBL" id="CP081150">
    <property type="protein sequence ID" value="QZA78242.1"/>
    <property type="molecule type" value="Genomic_DNA"/>
</dbReference>
<accession>A0ABX8Z7F2</accession>
<evidence type="ECO:0000256" key="2">
    <source>
        <dbReference type="ARBA" id="ARBA00007430"/>
    </source>
</evidence>
<evidence type="ECO:0000256" key="7">
    <source>
        <dbReference type="SAM" id="Phobius"/>
    </source>
</evidence>
<feature type="transmembrane region" description="Helical" evidence="7">
    <location>
        <begin position="300"/>
        <end position="324"/>
    </location>
</feature>
<feature type="transmembrane region" description="Helical" evidence="7">
    <location>
        <begin position="82"/>
        <end position="108"/>
    </location>
</feature>
<keyword evidence="4 7" id="KW-0812">Transmembrane</keyword>
<organism evidence="8 9">
    <name type="scientific">Deefgea tanakiae</name>
    <dbReference type="NCBI Taxonomy" id="2865840"/>
    <lineage>
        <taxon>Bacteria</taxon>
        <taxon>Pseudomonadati</taxon>
        <taxon>Pseudomonadota</taxon>
        <taxon>Betaproteobacteria</taxon>
        <taxon>Neisseriales</taxon>
        <taxon>Chitinibacteraceae</taxon>
        <taxon>Deefgea</taxon>
    </lineage>
</organism>
<feature type="transmembrane region" description="Helical" evidence="7">
    <location>
        <begin position="421"/>
        <end position="441"/>
    </location>
</feature>
<evidence type="ECO:0000256" key="5">
    <source>
        <dbReference type="ARBA" id="ARBA00022989"/>
    </source>
</evidence>
<evidence type="ECO:0000256" key="1">
    <source>
        <dbReference type="ARBA" id="ARBA00004651"/>
    </source>
</evidence>
<protein>
    <submittedName>
        <fullName evidence="8">Lipopolysaccharide biosynthesis protein</fullName>
    </submittedName>
</protein>
<feature type="transmembrane region" description="Helical" evidence="7">
    <location>
        <begin position="362"/>
        <end position="384"/>
    </location>
</feature>
<gene>
    <name evidence="8" type="ORF">K4H28_02120</name>
</gene>
<evidence type="ECO:0000313" key="8">
    <source>
        <dbReference type="EMBL" id="QZA78242.1"/>
    </source>
</evidence>
<dbReference type="Pfam" id="PF13440">
    <property type="entry name" value="Polysacc_synt_3"/>
    <property type="match status" value="1"/>
</dbReference>
<dbReference type="InterPro" id="IPR050833">
    <property type="entry name" value="Poly_Biosynth_Transport"/>
</dbReference>
<dbReference type="CDD" id="cd13127">
    <property type="entry name" value="MATE_tuaB_like"/>
    <property type="match status" value="1"/>
</dbReference>
<dbReference type="RefSeq" id="WP_221006664.1">
    <property type="nucleotide sequence ID" value="NZ_CP081150.1"/>
</dbReference>
<comment type="similarity">
    <text evidence="2">Belongs to the polysaccharide synthase family.</text>
</comment>
<feature type="transmembrane region" description="Helical" evidence="7">
    <location>
        <begin position="390"/>
        <end position="409"/>
    </location>
</feature>
<dbReference type="PANTHER" id="PTHR30250">
    <property type="entry name" value="PST FAMILY PREDICTED COLANIC ACID TRANSPORTER"/>
    <property type="match status" value="1"/>
</dbReference>
<evidence type="ECO:0000313" key="9">
    <source>
        <dbReference type="Proteomes" id="UP000825679"/>
    </source>
</evidence>
<name>A0ABX8Z7F2_9NEIS</name>
<evidence type="ECO:0000256" key="4">
    <source>
        <dbReference type="ARBA" id="ARBA00022692"/>
    </source>
</evidence>
<feature type="transmembrane region" description="Helical" evidence="7">
    <location>
        <begin position="330"/>
        <end position="350"/>
    </location>
</feature>
<comment type="subcellular location">
    <subcellularLocation>
        <location evidence="1">Cell membrane</location>
        <topology evidence="1">Multi-pass membrane protein</topology>
    </subcellularLocation>
</comment>
<keyword evidence="9" id="KW-1185">Reference proteome</keyword>
<sequence>MTTTSHGHALINALAKSMGGKYSLYLMQVLSMVVLARVFTPEQFGIFAIVQVFAMFFALFSEIGLVPALVNEKQISERMRNGVFGFTLAIGCTVFVIFLMFSPAIAWFYDNSAYQYLILPVAVSIIFNAGSIVPTAAYIREKKFLHIARAEIFAELASLAVVLGLLSMQRFEAVLVLAFKPLTVSIVKFIALWHGSLKTEVGRPMFSKEFTQVKPLFKFSIYQFMSNVMVYFSRNLDNLLVGKYFGATSLGLYDKAYQLMRYPLMLLTFAMAPAIQPVLKELNHDKAKFTALHNKFISYLAVLGGFVGLGLYLTADLIVLLLLGNQWGDVAGLLKILAISVPIQIVLSSTGGFFQAANRTDLMFVATIFSFVTNVGAIVLAIIFGDLYVLCWAITASFSVNFIQCYYLLGKHVFNKDYAGLILPLFIVFFASALILILNLLGI</sequence>
<evidence type="ECO:0000256" key="6">
    <source>
        <dbReference type="ARBA" id="ARBA00023136"/>
    </source>
</evidence>
<evidence type="ECO:0000256" key="3">
    <source>
        <dbReference type="ARBA" id="ARBA00022475"/>
    </source>
</evidence>
<reference evidence="8 9" key="1">
    <citation type="submission" date="2021-08" db="EMBL/GenBank/DDBJ databases">
        <title>complete genome sequencing of Deefgea sp. D25.</title>
        <authorList>
            <person name="Bae J.-W."/>
            <person name="Gim D.-H."/>
        </authorList>
    </citation>
    <scope>NUCLEOTIDE SEQUENCE [LARGE SCALE GENOMIC DNA]</scope>
    <source>
        <strain evidence="8 9">D25</strain>
    </source>
</reference>
<feature type="transmembrane region" description="Helical" evidence="7">
    <location>
        <begin position="150"/>
        <end position="168"/>
    </location>
</feature>
<feature type="transmembrane region" description="Helical" evidence="7">
    <location>
        <begin position="114"/>
        <end position="138"/>
    </location>
</feature>
<feature type="transmembrane region" description="Helical" evidence="7">
    <location>
        <begin position="46"/>
        <end position="70"/>
    </location>
</feature>